<evidence type="ECO:0000313" key="2">
    <source>
        <dbReference type="EMBL" id="KAI7811126.1"/>
    </source>
</evidence>
<feature type="region of interest" description="Disordered" evidence="1">
    <location>
        <begin position="399"/>
        <end position="434"/>
    </location>
</feature>
<keyword evidence="3" id="KW-1185">Reference proteome</keyword>
<feature type="compositionally biased region" description="Polar residues" evidence="1">
    <location>
        <begin position="71"/>
        <end position="92"/>
    </location>
</feature>
<gene>
    <name evidence="2" type="ORF">IRJ41_010726</name>
</gene>
<feature type="region of interest" description="Disordered" evidence="1">
    <location>
        <begin position="315"/>
        <end position="385"/>
    </location>
</feature>
<protein>
    <submittedName>
        <fullName evidence="2">Uncharacterized protein</fullName>
    </submittedName>
</protein>
<dbReference type="EMBL" id="JAFHDT010000004">
    <property type="protein sequence ID" value="KAI7811126.1"/>
    <property type="molecule type" value="Genomic_DNA"/>
</dbReference>
<proteinExistence type="predicted"/>
<sequence>MLHEHPECLYVDLTSQEKKANLIFYTDRDQRWKNAIINHFPFTKKKGICKGSQICIYESADHTSHYQTINLYNSGTPSSHRTSEAPPSSQRTPEAPPSSRRTPEAPPSSQRTPEAPPSSHRTPEAPPSSHRTPEAPPSSHRTPEAPPSSHRTPEMPEAPVVLLMDSNGTKLVPKKLFPRHGVIALRCRNTERAHELLTGDELGSPQCIIIHTGTNDLHGLNEGTAKAMHDMAKKASQTFPSSRVLISTLLPRLDFPPSVIDKINQEVSRTCSSLPNVHLVHHRSIRPWHLHDGLHLNQDGIRIFAKAIKDVALGRATRSSNTRMQFDPSGPSHTRPSQDRLRRPTTSQWTNKQHDRHPYDEAPSQLPLPERPQRNYGRHLSAEPPLRNYAQHPSAELPQRNYGQHASGEQSQQPLSYAQVLSQKPPVSSSAHELNSNDVGEIKRLLNLLCNKIFN</sequence>
<feature type="compositionally biased region" description="Polar residues" evidence="1">
    <location>
        <begin position="401"/>
        <end position="434"/>
    </location>
</feature>
<reference evidence="2" key="1">
    <citation type="submission" date="2021-02" db="EMBL/GenBank/DDBJ databases">
        <title>Comparative genomics reveals that relaxation of natural selection precedes convergent phenotypic evolution of cavefish.</title>
        <authorList>
            <person name="Peng Z."/>
        </authorList>
    </citation>
    <scope>NUCLEOTIDE SEQUENCE</scope>
    <source>
        <tissue evidence="2">Muscle</tissue>
    </source>
</reference>
<name>A0A9W7WZX8_TRIRA</name>
<accession>A0A9W7WZX8</accession>
<feature type="region of interest" description="Disordered" evidence="1">
    <location>
        <begin position="71"/>
        <end position="154"/>
    </location>
</feature>
<evidence type="ECO:0000256" key="1">
    <source>
        <dbReference type="SAM" id="MobiDB-lite"/>
    </source>
</evidence>
<evidence type="ECO:0000313" key="3">
    <source>
        <dbReference type="Proteomes" id="UP001059041"/>
    </source>
</evidence>
<dbReference type="Gene3D" id="3.40.50.1110">
    <property type="entry name" value="SGNH hydrolase"/>
    <property type="match status" value="1"/>
</dbReference>
<dbReference type="Proteomes" id="UP001059041">
    <property type="component" value="Linkage Group LG4"/>
</dbReference>
<dbReference type="AlphaFoldDB" id="A0A9W7WZX8"/>
<dbReference type="SUPFAM" id="SSF52266">
    <property type="entry name" value="SGNH hydrolase"/>
    <property type="match status" value="1"/>
</dbReference>
<dbReference type="InterPro" id="IPR036514">
    <property type="entry name" value="SGNH_hydro_sf"/>
</dbReference>
<organism evidence="2 3">
    <name type="scientific">Triplophysa rosa</name>
    <name type="common">Cave loach</name>
    <dbReference type="NCBI Taxonomy" id="992332"/>
    <lineage>
        <taxon>Eukaryota</taxon>
        <taxon>Metazoa</taxon>
        <taxon>Chordata</taxon>
        <taxon>Craniata</taxon>
        <taxon>Vertebrata</taxon>
        <taxon>Euteleostomi</taxon>
        <taxon>Actinopterygii</taxon>
        <taxon>Neopterygii</taxon>
        <taxon>Teleostei</taxon>
        <taxon>Ostariophysi</taxon>
        <taxon>Cypriniformes</taxon>
        <taxon>Nemacheilidae</taxon>
        <taxon>Triplophysa</taxon>
    </lineage>
</organism>
<comment type="caution">
    <text evidence="2">The sequence shown here is derived from an EMBL/GenBank/DDBJ whole genome shotgun (WGS) entry which is preliminary data.</text>
</comment>